<name>A0A645GYH1_9ZZZZ</name>
<reference evidence="1" key="1">
    <citation type="submission" date="2019-08" db="EMBL/GenBank/DDBJ databases">
        <authorList>
            <person name="Kucharzyk K."/>
            <person name="Murdoch R.W."/>
            <person name="Higgins S."/>
            <person name="Loffler F."/>
        </authorList>
    </citation>
    <scope>NUCLEOTIDE SEQUENCE</scope>
</reference>
<accession>A0A645GYH1</accession>
<gene>
    <name evidence="1" type="ORF">SDC9_179253</name>
</gene>
<dbReference type="EMBL" id="VSSQ01083452">
    <property type="protein sequence ID" value="MPN31778.1"/>
    <property type="molecule type" value="Genomic_DNA"/>
</dbReference>
<protein>
    <submittedName>
        <fullName evidence="1">Uncharacterized protein</fullName>
    </submittedName>
</protein>
<proteinExistence type="predicted"/>
<organism evidence="1">
    <name type="scientific">bioreactor metagenome</name>
    <dbReference type="NCBI Taxonomy" id="1076179"/>
    <lineage>
        <taxon>unclassified sequences</taxon>
        <taxon>metagenomes</taxon>
        <taxon>ecological metagenomes</taxon>
    </lineage>
</organism>
<comment type="caution">
    <text evidence="1">The sequence shown here is derived from an EMBL/GenBank/DDBJ whole genome shotgun (WGS) entry which is preliminary data.</text>
</comment>
<dbReference type="AlphaFoldDB" id="A0A645GYH1"/>
<sequence length="50" mass="5365">MKAAKYFKGVKDGDIYPTEFKPGDEIPPELEAAAVELGAADVKKEVAKKA</sequence>
<evidence type="ECO:0000313" key="1">
    <source>
        <dbReference type="EMBL" id="MPN31778.1"/>
    </source>
</evidence>